<dbReference type="Pfam" id="PF01425">
    <property type="entry name" value="Amidase"/>
    <property type="match status" value="1"/>
</dbReference>
<protein>
    <recommendedName>
        <fullName evidence="2">Amidase domain-containing protein</fullName>
    </recommendedName>
</protein>
<dbReference type="PANTHER" id="PTHR42678:SF34">
    <property type="entry name" value="OS04G0183300 PROTEIN"/>
    <property type="match status" value="1"/>
</dbReference>
<feature type="domain" description="Amidase" evidence="2">
    <location>
        <begin position="87"/>
        <end position="536"/>
    </location>
</feature>
<proteinExistence type="predicted"/>
<dbReference type="InterPro" id="IPR023631">
    <property type="entry name" value="Amidase_dom"/>
</dbReference>
<feature type="compositionally biased region" description="Polar residues" evidence="1">
    <location>
        <begin position="556"/>
        <end position="567"/>
    </location>
</feature>
<dbReference type="InterPro" id="IPR036928">
    <property type="entry name" value="AS_sf"/>
</dbReference>
<dbReference type="EMBL" id="UINC01019126">
    <property type="protein sequence ID" value="SVA80836.1"/>
    <property type="molecule type" value="Genomic_DNA"/>
</dbReference>
<evidence type="ECO:0000256" key="1">
    <source>
        <dbReference type="SAM" id="MobiDB-lite"/>
    </source>
</evidence>
<dbReference type="Gene3D" id="3.90.1300.10">
    <property type="entry name" value="Amidase signature (AS) domain"/>
    <property type="match status" value="1"/>
</dbReference>
<evidence type="ECO:0000313" key="3">
    <source>
        <dbReference type="EMBL" id="SVA80836.1"/>
    </source>
</evidence>
<feature type="region of interest" description="Disordered" evidence="1">
    <location>
        <begin position="545"/>
        <end position="567"/>
    </location>
</feature>
<gene>
    <name evidence="3" type="ORF">METZ01_LOCUS133690</name>
</gene>
<evidence type="ECO:0000259" key="2">
    <source>
        <dbReference type="Pfam" id="PF01425"/>
    </source>
</evidence>
<dbReference type="AlphaFoldDB" id="A0A381YUW6"/>
<dbReference type="SUPFAM" id="SSF75304">
    <property type="entry name" value="Amidase signature (AS) enzymes"/>
    <property type="match status" value="1"/>
</dbReference>
<dbReference type="PANTHER" id="PTHR42678">
    <property type="entry name" value="AMIDASE"/>
    <property type="match status" value="1"/>
</dbReference>
<organism evidence="3">
    <name type="scientific">marine metagenome</name>
    <dbReference type="NCBI Taxonomy" id="408172"/>
    <lineage>
        <taxon>unclassified sequences</taxon>
        <taxon>metagenomes</taxon>
        <taxon>ecological metagenomes</taxon>
    </lineage>
</organism>
<accession>A0A381YUW6</accession>
<name>A0A381YUW6_9ZZZZ</name>
<reference evidence="3" key="1">
    <citation type="submission" date="2018-05" db="EMBL/GenBank/DDBJ databases">
        <authorList>
            <person name="Lanie J.A."/>
            <person name="Ng W.-L."/>
            <person name="Kazmierczak K.M."/>
            <person name="Andrzejewski T.M."/>
            <person name="Davidsen T.M."/>
            <person name="Wayne K.J."/>
            <person name="Tettelin H."/>
            <person name="Glass J.I."/>
            <person name="Rusch D."/>
            <person name="Podicherti R."/>
            <person name="Tsui H.-C.T."/>
            <person name="Winkler M.E."/>
        </authorList>
    </citation>
    <scope>NUCLEOTIDE SEQUENCE</scope>
</reference>
<sequence>MDALAIICIVVGIGSIVENLPLAYAPSATLRFSERVFFSTNGRCRALGLVAALLGSGVVNAQEFQPLEATIEDVHAALAEREITCRELVQRYLERIEAYDAAGPALNTIQYINPGALQQADSLDAVFSASGPVGPLHCVPVLLKDQVETRDMPTTYGSALFEGFMSGRDATIVVRMREAGALVLAKTNMGEFASRYVGSAFGIIRNAYDPTRNPSGSSGGTGAGVAANFGMVGIGEDTGGSIRGPAAVHSLVGLRPTVPLVSRHGMMPANPSSDTLGPMTRTVMDAAILLDVIAGYDPQDPVTAYAEGRMPDSYAVGLDMNGLQGARIGVIRESMDPKTNTESDDYRQVRAVLDRAIADLRSLGAAVVDPVIVPNLDSVQRTYVENNFETERAMNAYLAQHAGAPLQTVGDILVSGVVNPWRAKGLMNVVGKSTDDSKYLSILAARERLRQAVLTLMVDNGLNALVYATFDHQATTIAPDVLTNPNTEDDYALGNNRYLSPVIGFPALTVPAGFTSDGLPVGLEFLGRAFSEATLLRLGYAYEQGTQRREPPATTPALSSPVDQAVR</sequence>